<dbReference type="EMBL" id="MN740364">
    <property type="protein sequence ID" value="QHU02841.1"/>
    <property type="molecule type" value="Genomic_DNA"/>
</dbReference>
<name>A0A6C0JD66_9ZZZZ</name>
<proteinExistence type="predicted"/>
<accession>A0A6C0JD66</accession>
<dbReference type="AlphaFoldDB" id="A0A6C0JD66"/>
<evidence type="ECO:0000313" key="1">
    <source>
        <dbReference type="EMBL" id="QHU02841.1"/>
    </source>
</evidence>
<reference evidence="1" key="1">
    <citation type="journal article" date="2020" name="Nature">
        <title>Giant virus diversity and host interactions through global metagenomics.</title>
        <authorList>
            <person name="Schulz F."/>
            <person name="Roux S."/>
            <person name="Paez-Espino D."/>
            <person name="Jungbluth S."/>
            <person name="Walsh D.A."/>
            <person name="Denef V.J."/>
            <person name="McMahon K.D."/>
            <person name="Konstantinidis K.T."/>
            <person name="Eloe-Fadrosh E.A."/>
            <person name="Kyrpides N.C."/>
            <person name="Woyke T."/>
        </authorList>
    </citation>
    <scope>NUCLEOTIDE SEQUENCE</scope>
    <source>
        <strain evidence="1">GVMAG-M-3300025880-76</strain>
    </source>
</reference>
<organism evidence="1">
    <name type="scientific">viral metagenome</name>
    <dbReference type="NCBI Taxonomy" id="1070528"/>
    <lineage>
        <taxon>unclassified sequences</taxon>
        <taxon>metagenomes</taxon>
        <taxon>organismal metagenomes</taxon>
    </lineage>
</organism>
<sequence length="77" mass="8860">MIVYTIVMPACKNNKTLKSKRMFTGKEPSPKGLGYCAHNEKLDKRMKGKDGKFWKVTRIANGTRRWKRISSTIKGNK</sequence>
<protein>
    <submittedName>
        <fullName evidence="1">Uncharacterized protein</fullName>
    </submittedName>
</protein>